<keyword evidence="2" id="KW-0479">Metal-binding</keyword>
<evidence type="ECO:0000313" key="5">
    <source>
        <dbReference type="Proteomes" id="UP001519295"/>
    </source>
</evidence>
<comment type="similarity">
    <text evidence="1 2">Belongs to the cytochrome P450 family.</text>
</comment>
<keyword evidence="5" id="KW-1185">Reference proteome</keyword>
<evidence type="ECO:0000256" key="3">
    <source>
        <dbReference type="SAM" id="MobiDB-lite"/>
    </source>
</evidence>
<organism evidence="4 5">
    <name type="scientific">Pseudonocardia parietis</name>
    <dbReference type="NCBI Taxonomy" id="570936"/>
    <lineage>
        <taxon>Bacteria</taxon>
        <taxon>Bacillati</taxon>
        <taxon>Actinomycetota</taxon>
        <taxon>Actinomycetes</taxon>
        <taxon>Pseudonocardiales</taxon>
        <taxon>Pseudonocardiaceae</taxon>
        <taxon>Pseudonocardia</taxon>
    </lineage>
</organism>
<dbReference type="Gene3D" id="1.10.630.10">
    <property type="entry name" value="Cytochrome P450"/>
    <property type="match status" value="1"/>
</dbReference>
<dbReference type="CDD" id="cd11030">
    <property type="entry name" value="CYP105-like"/>
    <property type="match status" value="1"/>
</dbReference>
<dbReference type="PRINTS" id="PR00385">
    <property type="entry name" value="P450"/>
</dbReference>
<feature type="region of interest" description="Disordered" evidence="3">
    <location>
        <begin position="1"/>
        <end position="39"/>
    </location>
</feature>
<evidence type="ECO:0000313" key="4">
    <source>
        <dbReference type="EMBL" id="MBP2369503.1"/>
    </source>
</evidence>
<dbReference type="InterPro" id="IPR036396">
    <property type="entry name" value="Cyt_P450_sf"/>
</dbReference>
<dbReference type="EMBL" id="JAGINU010000001">
    <property type="protein sequence ID" value="MBP2369503.1"/>
    <property type="molecule type" value="Genomic_DNA"/>
</dbReference>
<comment type="caution">
    <text evidence="4">The sequence shown here is derived from an EMBL/GenBank/DDBJ whole genome shotgun (WGS) entry which is preliminary data.</text>
</comment>
<sequence>MTTTEDPRPIELRRDGFGPAPDAEALREQPGVARVPTPFGPAARLLTRHADVRRMLGDAGTFRNGWTPQDLTDGPRRDPRQLSGDRSGNLLSLDPPDHTRLRRLLTPEFTVRRMRRLEPRIVEIVDDHLDAVARLGPPADLVAHFALPVPSLVICELLGVPPADQDEFQTRTARQLDMTLGEQERTALAAEALAYMQDLVARARCAPGEDLLGMLIREHADAMSDAELVGIANLLLVAGHETTSNMLALGTLALLRHPAQLALVRDDPDAVPGAVEELLRWLSIVNSGSPRLATRDVEIDGSTIRAGELVLFNLPAANRDPAVTDDPDRLDVTRRATNHVAFGHGIHHCLGAPLARAEMRVAFPALLRRFPDLRLATGENGVAWASHKAIFGLEELPVAW</sequence>
<dbReference type="PROSITE" id="PS00086">
    <property type="entry name" value="CYTOCHROME_P450"/>
    <property type="match status" value="1"/>
</dbReference>
<proteinExistence type="inferred from homology"/>
<feature type="compositionally biased region" description="Basic and acidic residues" evidence="3">
    <location>
        <begin position="1"/>
        <end position="16"/>
    </location>
</feature>
<keyword evidence="2" id="KW-0408">Iron</keyword>
<dbReference type="InterPro" id="IPR002397">
    <property type="entry name" value="Cyt_P450_B"/>
</dbReference>
<accession>A0ABS4W0M6</accession>
<dbReference type="SUPFAM" id="SSF48264">
    <property type="entry name" value="Cytochrome P450"/>
    <property type="match status" value="1"/>
</dbReference>
<dbReference type="Proteomes" id="UP001519295">
    <property type="component" value="Unassembled WGS sequence"/>
</dbReference>
<evidence type="ECO:0000256" key="1">
    <source>
        <dbReference type="ARBA" id="ARBA00010617"/>
    </source>
</evidence>
<reference evidence="4 5" key="1">
    <citation type="submission" date="2021-03" db="EMBL/GenBank/DDBJ databases">
        <title>Sequencing the genomes of 1000 actinobacteria strains.</title>
        <authorList>
            <person name="Klenk H.-P."/>
        </authorList>
    </citation>
    <scope>NUCLEOTIDE SEQUENCE [LARGE SCALE GENOMIC DNA]</scope>
    <source>
        <strain evidence="4 5">DSM 45256</strain>
    </source>
</reference>
<dbReference type="InterPro" id="IPR001128">
    <property type="entry name" value="Cyt_P450"/>
</dbReference>
<gene>
    <name evidence="4" type="ORF">JOF36_005199</name>
</gene>
<dbReference type="InterPro" id="IPR017972">
    <property type="entry name" value="Cyt_P450_CS"/>
</dbReference>
<dbReference type="Pfam" id="PF00067">
    <property type="entry name" value="p450"/>
    <property type="match status" value="1"/>
</dbReference>
<name>A0ABS4W0M6_9PSEU</name>
<protein>
    <submittedName>
        <fullName evidence="4">Cytochrome P450</fullName>
    </submittedName>
</protein>
<evidence type="ECO:0000256" key="2">
    <source>
        <dbReference type="RuleBase" id="RU000461"/>
    </source>
</evidence>
<dbReference type="PANTHER" id="PTHR46696">
    <property type="entry name" value="P450, PUTATIVE (EUROFUNG)-RELATED"/>
    <property type="match status" value="1"/>
</dbReference>
<dbReference type="PANTHER" id="PTHR46696:SF1">
    <property type="entry name" value="CYTOCHROME P450 YJIB-RELATED"/>
    <property type="match status" value="1"/>
</dbReference>
<dbReference type="RefSeq" id="WP_210031611.1">
    <property type="nucleotide sequence ID" value="NZ_JAGINU010000001.1"/>
</dbReference>
<keyword evidence="2" id="KW-0560">Oxidoreductase</keyword>
<feature type="region of interest" description="Disordered" evidence="3">
    <location>
        <begin position="59"/>
        <end position="95"/>
    </location>
</feature>
<keyword evidence="2" id="KW-0349">Heme</keyword>
<keyword evidence="2" id="KW-0503">Monooxygenase</keyword>
<dbReference type="PRINTS" id="PR00359">
    <property type="entry name" value="BP450"/>
</dbReference>